<reference evidence="1" key="1">
    <citation type="submission" date="2018-08" db="EMBL/GenBank/DDBJ databases">
        <title>Comparative genomics of wild bee and flower associated Lactobacillus reveals potential adaptation to the bee host.</title>
        <authorList>
            <person name="Vuong H.Q."/>
            <person name="Mcfrederick Q.S."/>
        </authorList>
    </citation>
    <scope>NUCLEOTIDE SEQUENCE</scope>
    <source>
        <strain evidence="1">HV_63</strain>
    </source>
</reference>
<dbReference type="RefSeq" id="WP_140934433.1">
    <property type="nucleotide sequence ID" value="NZ_QUBF01000003.1"/>
</dbReference>
<proteinExistence type="predicted"/>
<protein>
    <submittedName>
        <fullName evidence="1">Uncharacterized protein</fullName>
    </submittedName>
</protein>
<name>A0A9Q8ILX6_9LACO</name>
<comment type="caution">
    <text evidence="1">The sequence shown here is derived from an EMBL/GenBank/DDBJ whole genome shotgun (WGS) entry which is preliminary data.</text>
</comment>
<gene>
    <name evidence="1" type="ORF">DY130_03735</name>
</gene>
<dbReference type="AlphaFoldDB" id="A0A9Q8ILX6"/>
<dbReference type="Proteomes" id="UP000784700">
    <property type="component" value="Unassembled WGS sequence"/>
</dbReference>
<dbReference type="EMBL" id="QUBG01000003">
    <property type="protein sequence ID" value="TPR44160.1"/>
    <property type="molecule type" value="Genomic_DNA"/>
</dbReference>
<accession>A0A9Q8ILX6</accession>
<evidence type="ECO:0000313" key="1">
    <source>
        <dbReference type="EMBL" id="TPR44160.1"/>
    </source>
</evidence>
<dbReference type="GeneID" id="58108369"/>
<sequence length="161" mass="18550">MKKNIYRNLLLSGLIMGSLIVSVNPLVSALNKHHIEQNHQRKVIHSTKNCKRTIKLENETVTLKPGGYLITNKHKKIALKKIIVNNPSNYAAQVSKKHMDTKFYKVTKHQKRRFSQSVTYYVNIYGKGFSQKGWVASKYVHFNQKDAMNNAKKTPLYATHP</sequence>
<organism evidence="1 2">
    <name type="scientific">Apilactobacillus micheneri</name>
    <dbReference type="NCBI Taxonomy" id="1899430"/>
    <lineage>
        <taxon>Bacteria</taxon>
        <taxon>Bacillati</taxon>
        <taxon>Bacillota</taxon>
        <taxon>Bacilli</taxon>
        <taxon>Lactobacillales</taxon>
        <taxon>Lactobacillaceae</taxon>
        <taxon>Apilactobacillus</taxon>
    </lineage>
</organism>
<evidence type="ECO:0000313" key="2">
    <source>
        <dbReference type="Proteomes" id="UP000784700"/>
    </source>
</evidence>